<sequence>MLLLVSNAIIYNFEVIKRYRHGDATESASDFMFQVGNARLSALQPGTLQGAPTWSNQLHQNFNQLHQRFN</sequence>
<protein>
    <submittedName>
        <fullName evidence="1">10987_t:CDS:1</fullName>
    </submittedName>
</protein>
<gene>
    <name evidence="1" type="ORF">FWILDA_LOCUS14329</name>
</gene>
<keyword evidence="2" id="KW-1185">Reference proteome</keyword>
<accession>A0A9W4WW08</accession>
<dbReference type="AlphaFoldDB" id="A0A9W4WW08"/>
<proteinExistence type="predicted"/>
<dbReference type="Proteomes" id="UP001153678">
    <property type="component" value="Unassembled WGS sequence"/>
</dbReference>
<organism evidence="1 2">
    <name type="scientific">Funneliformis geosporum</name>
    <dbReference type="NCBI Taxonomy" id="1117311"/>
    <lineage>
        <taxon>Eukaryota</taxon>
        <taxon>Fungi</taxon>
        <taxon>Fungi incertae sedis</taxon>
        <taxon>Mucoromycota</taxon>
        <taxon>Glomeromycotina</taxon>
        <taxon>Glomeromycetes</taxon>
        <taxon>Glomerales</taxon>
        <taxon>Glomeraceae</taxon>
        <taxon>Funneliformis</taxon>
    </lineage>
</organism>
<comment type="caution">
    <text evidence="1">The sequence shown here is derived from an EMBL/GenBank/DDBJ whole genome shotgun (WGS) entry which is preliminary data.</text>
</comment>
<evidence type="ECO:0000313" key="1">
    <source>
        <dbReference type="EMBL" id="CAI2189942.1"/>
    </source>
</evidence>
<dbReference type="EMBL" id="CAMKVN010006143">
    <property type="protein sequence ID" value="CAI2189942.1"/>
    <property type="molecule type" value="Genomic_DNA"/>
</dbReference>
<name>A0A9W4WW08_9GLOM</name>
<reference evidence="1" key="1">
    <citation type="submission" date="2022-08" db="EMBL/GenBank/DDBJ databases">
        <authorList>
            <person name="Kallberg Y."/>
            <person name="Tangrot J."/>
            <person name="Rosling A."/>
        </authorList>
    </citation>
    <scope>NUCLEOTIDE SEQUENCE</scope>
    <source>
        <strain evidence="1">Wild A</strain>
    </source>
</reference>
<evidence type="ECO:0000313" key="2">
    <source>
        <dbReference type="Proteomes" id="UP001153678"/>
    </source>
</evidence>
<dbReference type="OrthoDB" id="10564063at2759"/>